<dbReference type="GO" id="GO:0030170">
    <property type="term" value="F:pyridoxal phosphate binding"/>
    <property type="evidence" value="ECO:0007669"/>
    <property type="project" value="InterPro"/>
</dbReference>
<dbReference type="EMBL" id="UOFQ01000012">
    <property type="protein sequence ID" value="VAW84974.1"/>
    <property type="molecule type" value="Genomic_DNA"/>
</dbReference>
<proteinExistence type="predicted"/>
<feature type="domain" description="MOSC" evidence="1">
    <location>
        <begin position="18"/>
        <end position="144"/>
    </location>
</feature>
<organism evidence="2">
    <name type="scientific">hydrothermal vent metagenome</name>
    <dbReference type="NCBI Taxonomy" id="652676"/>
    <lineage>
        <taxon>unclassified sequences</taxon>
        <taxon>metagenomes</taxon>
        <taxon>ecological metagenomes</taxon>
    </lineage>
</organism>
<dbReference type="Gene3D" id="2.40.33.20">
    <property type="entry name" value="PK beta-barrel domain-like"/>
    <property type="match status" value="1"/>
</dbReference>
<reference evidence="2" key="1">
    <citation type="submission" date="2018-06" db="EMBL/GenBank/DDBJ databases">
        <authorList>
            <person name="Zhirakovskaya E."/>
        </authorList>
    </citation>
    <scope>NUCLEOTIDE SEQUENCE</scope>
</reference>
<accession>A0A3B0ZU63</accession>
<dbReference type="InterPro" id="IPR052716">
    <property type="entry name" value="MOSC_domain"/>
</dbReference>
<protein>
    <recommendedName>
        <fullName evidence="1">MOSC domain-containing protein</fullName>
    </recommendedName>
</protein>
<dbReference type="Pfam" id="PF03473">
    <property type="entry name" value="MOSC"/>
    <property type="match status" value="1"/>
</dbReference>
<sequence length="147" mass="16428">MGHLLGIAIRHKKRGEMQELTGAHVTVKTGVADDFRGKPGNRQVTVLSMEDWQATCKEINRTLPWPTRRANLYIEGIDLYNTVGQHLHIGQLVLLITCETDPCKRMQEAHEGLFEALAKQWRGGVCCRVIQAGEIATGDRVELINAL</sequence>
<name>A0A3B0ZU63_9ZZZZ</name>
<evidence type="ECO:0000313" key="2">
    <source>
        <dbReference type="EMBL" id="VAW84974.1"/>
    </source>
</evidence>
<dbReference type="SUPFAM" id="SSF50800">
    <property type="entry name" value="PK beta-barrel domain-like"/>
    <property type="match status" value="1"/>
</dbReference>
<gene>
    <name evidence="2" type="ORF">MNBD_GAMMA17-1614</name>
</gene>
<dbReference type="PANTHER" id="PTHR36930:SF1">
    <property type="entry name" value="MOSC DOMAIN-CONTAINING PROTEIN"/>
    <property type="match status" value="1"/>
</dbReference>
<dbReference type="GO" id="GO:0003824">
    <property type="term" value="F:catalytic activity"/>
    <property type="evidence" value="ECO:0007669"/>
    <property type="project" value="InterPro"/>
</dbReference>
<dbReference type="AlphaFoldDB" id="A0A3B0ZU63"/>
<dbReference type="PROSITE" id="PS51340">
    <property type="entry name" value="MOSC"/>
    <property type="match status" value="1"/>
</dbReference>
<dbReference type="GO" id="GO:0030151">
    <property type="term" value="F:molybdenum ion binding"/>
    <property type="evidence" value="ECO:0007669"/>
    <property type="project" value="InterPro"/>
</dbReference>
<evidence type="ECO:0000259" key="1">
    <source>
        <dbReference type="PROSITE" id="PS51340"/>
    </source>
</evidence>
<dbReference type="InterPro" id="IPR011037">
    <property type="entry name" value="Pyrv_Knase-like_insert_dom_sf"/>
</dbReference>
<dbReference type="PANTHER" id="PTHR36930">
    <property type="entry name" value="METAL-SULFUR CLUSTER BIOSYNTHESIS PROTEINS YUAD-RELATED"/>
    <property type="match status" value="1"/>
</dbReference>
<dbReference type="InterPro" id="IPR005302">
    <property type="entry name" value="MoCF_Sase_C"/>
</dbReference>